<evidence type="ECO:0000313" key="1">
    <source>
        <dbReference type="EMBL" id="MBB6126300.1"/>
    </source>
</evidence>
<protein>
    <submittedName>
        <fullName evidence="1">Uncharacterized protein</fullName>
    </submittedName>
</protein>
<dbReference type="AlphaFoldDB" id="A0A841J6E1"/>
<dbReference type="RefSeq" id="WP_183585296.1">
    <property type="nucleotide sequence ID" value="NZ_JACHCA010000001.1"/>
</dbReference>
<evidence type="ECO:0000313" key="2">
    <source>
        <dbReference type="Proteomes" id="UP000548326"/>
    </source>
</evidence>
<dbReference type="Proteomes" id="UP000548326">
    <property type="component" value="Unassembled WGS sequence"/>
</dbReference>
<reference evidence="1 2" key="1">
    <citation type="submission" date="2020-08" db="EMBL/GenBank/DDBJ databases">
        <title>Genomic Encyclopedia of Type Strains, Phase IV (KMG-V): Genome sequencing to study the core and pangenomes of soil and plant-associated prokaryotes.</title>
        <authorList>
            <person name="Whitman W."/>
        </authorList>
    </citation>
    <scope>NUCLEOTIDE SEQUENCE [LARGE SCALE GENOMIC DNA]</scope>
    <source>
        <strain evidence="1 2">MP601</strain>
    </source>
</reference>
<sequence length="109" mass="11564">MAINFKNVLATLKQGITDLAATTLKQYIIAATADGQAILNELSDDLKTWTKQLASGAISKDDFGDLVLGQADEIKMIALKQAGLAEVSVDQFKSGVFNLIVNTVVGLIP</sequence>
<dbReference type="EMBL" id="JACHCA010000001">
    <property type="protein sequence ID" value="MBB6126300.1"/>
    <property type="molecule type" value="Genomic_DNA"/>
</dbReference>
<proteinExistence type="predicted"/>
<comment type="caution">
    <text evidence="1">The sequence shown here is derived from an EMBL/GenBank/DDBJ whole genome shotgun (WGS) entry which is preliminary data.</text>
</comment>
<name>A0A841J6E1_9SPHI</name>
<organism evidence="1 2">
    <name type="scientific">Mucilaginibacter lappiensis</name>
    <dbReference type="NCBI Taxonomy" id="354630"/>
    <lineage>
        <taxon>Bacteria</taxon>
        <taxon>Pseudomonadati</taxon>
        <taxon>Bacteroidota</taxon>
        <taxon>Sphingobacteriia</taxon>
        <taxon>Sphingobacteriales</taxon>
        <taxon>Sphingobacteriaceae</taxon>
        <taxon>Mucilaginibacter</taxon>
    </lineage>
</organism>
<accession>A0A841J6E1</accession>
<gene>
    <name evidence="1" type="ORF">HDF22_000401</name>
</gene>